<dbReference type="Proteomes" id="UP000028725">
    <property type="component" value="Unassembled WGS sequence"/>
</dbReference>
<name>A0A085WLB7_9BACT</name>
<evidence type="ECO:0000313" key="1">
    <source>
        <dbReference type="EMBL" id="KFE68480.1"/>
    </source>
</evidence>
<organism evidence="1 2">
    <name type="scientific">Hyalangium minutum</name>
    <dbReference type="NCBI Taxonomy" id="394096"/>
    <lineage>
        <taxon>Bacteria</taxon>
        <taxon>Pseudomonadati</taxon>
        <taxon>Myxococcota</taxon>
        <taxon>Myxococcia</taxon>
        <taxon>Myxococcales</taxon>
        <taxon>Cystobacterineae</taxon>
        <taxon>Archangiaceae</taxon>
        <taxon>Hyalangium</taxon>
    </lineage>
</organism>
<sequence>MDLSNHPERPKLEKARLEEDFSEFERLRSTLRPLIPKGMPLDPGTTFGPSIGTITGELGPIVLLRSEFHMLVRREALELLQSENLRGLLGCATRLRFRRRVGPEFLELQIEPHGLLHPDCIPLGKADPCSKCRRYDFSRPEHPILDGASLPQHLDLFRLANFPTVLIGTERFKEAVERHAPHCLSFRELPLR</sequence>
<reference evidence="1 2" key="1">
    <citation type="submission" date="2014-04" db="EMBL/GenBank/DDBJ databases">
        <title>Genome assembly of Hyalangium minutum DSM 14724.</title>
        <authorList>
            <person name="Sharma G."/>
            <person name="Subramanian S."/>
        </authorList>
    </citation>
    <scope>NUCLEOTIDE SEQUENCE [LARGE SCALE GENOMIC DNA]</scope>
    <source>
        <strain evidence="1 2">DSM 14724</strain>
    </source>
</reference>
<comment type="caution">
    <text evidence="1">The sequence shown here is derived from an EMBL/GenBank/DDBJ whole genome shotgun (WGS) entry which is preliminary data.</text>
</comment>
<gene>
    <name evidence="1" type="ORF">DB31_7717</name>
</gene>
<dbReference type="InterPro" id="IPR011750">
    <property type="entry name" value="Gmx_para_CXXCG"/>
</dbReference>
<dbReference type="NCBIfam" id="TIGR02264">
    <property type="entry name" value="gmx_para_CXXCG"/>
    <property type="match status" value="1"/>
</dbReference>
<dbReference type="AlphaFoldDB" id="A0A085WLB7"/>
<dbReference type="EMBL" id="JMCB01000006">
    <property type="protein sequence ID" value="KFE68480.1"/>
    <property type="molecule type" value="Genomic_DNA"/>
</dbReference>
<dbReference type="Pfam" id="PF09535">
    <property type="entry name" value="Gmx_para_CXXCG"/>
    <property type="match status" value="1"/>
</dbReference>
<keyword evidence="2" id="KW-1185">Reference proteome</keyword>
<evidence type="ECO:0000313" key="2">
    <source>
        <dbReference type="Proteomes" id="UP000028725"/>
    </source>
</evidence>
<protein>
    <submittedName>
        <fullName evidence="1">Uncharacterized protein</fullName>
    </submittedName>
</protein>
<accession>A0A085WLB7</accession>
<proteinExistence type="predicted"/>